<keyword evidence="2" id="KW-1003">Cell membrane</keyword>
<proteinExistence type="predicted"/>
<feature type="transmembrane region" description="Helical" evidence="6">
    <location>
        <begin position="37"/>
        <end position="56"/>
    </location>
</feature>
<dbReference type="AlphaFoldDB" id="A0AA95HEU5"/>
<evidence type="ECO:0000256" key="1">
    <source>
        <dbReference type="ARBA" id="ARBA00004651"/>
    </source>
</evidence>
<dbReference type="GO" id="GO:0005886">
    <property type="term" value="C:plasma membrane"/>
    <property type="evidence" value="ECO:0007669"/>
    <property type="project" value="UniProtKB-SubCell"/>
</dbReference>
<evidence type="ECO:0000313" key="7">
    <source>
        <dbReference type="EMBL" id="WGZ96021.1"/>
    </source>
</evidence>
<evidence type="ECO:0000256" key="6">
    <source>
        <dbReference type="SAM" id="Phobius"/>
    </source>
</evidence>
<reference evidence="7" key="1">
    <citation type="journal article" date="2023" name="Int. J. Mol. Sci.">
        <title>Metagenomics Revealed a New Genus 'Candidatus Thiocaldithrix dubininis' gen. nov., sp. nov. and a New Species 'Candidatus Thiothrix putei' sp. nov. in the Family Thiotrichaceae, Some Members of Which Have Traits of Both Na+- and H+-Motive Energetics.</title>
        <authorList>
            <person name="Ravin N.V."/>
            <person name="Muntyan M.S."/>
            <person name="Smolyakov D.D."/>
            <person name="Rudenko T.S."/>
            <person name="Beletsky A.V."/>
            <person name="Mardanov A.V."/>
            <person name="Grabovich M.Y."/>
        </authorList>
    </citation>
    <scope>NUCLEOTIDE SEQUENCE</scope>
    <source>
        <strain evidence="7">GKL-02</strain>
    </source>
</reference>
<dbReference type="KEGG" id="tput:QJT81_08610"/>
<feature type="transmembrane region" description="Helical" evidence="6">
    <location>
        <begin position="387"/>
        <end position="410"/>
    </location>
</feature>
<evidence type="ECO:0000256" key="3">
    <source>
        <dbReference type="ARBA" id="ARBA00022692"/>
    </source>
</evidence>
<evidence type="ECO:0000256" key="4">
    <source>
        <dbReference type="ARBA" id="ARBA00022989"/>
    </source>
</evidence>
<feature type="transmembrane region" description="Helical" evidence="6">
    <location>
        <begin position="287"/>
        <end position="308"/>
    </location>
</feature>
<feature type="transmembrane region" description="Helical" evidence="6">
    <location>
        <begin position="105"/>
        <end position="122"/>
    </location>
</feature>
<keyword evidence="5 6" id="KW-0472">Membrane</keyword>
<dbReference type="Proteomes" id="UP001301326">
    <property type="component" value="Chromosome"/>
</dbReference>
<dbReference type="PANTHER" id="PTHR30250:SF11">
    <property type="entry name" value="O-ANTIGEN TRANSPORTER-RELATED"/>
    <property type="match status" value="1"/>
</dbReference>
<dbReference type="InterPro" id="IPR050833">
    <property type="entry name" value="Poly_Biosynth_Transport"/>
</dbReference>
<keyword evidence="4 6" id="KW-1133">Transmembrane helix</keyword>
<name>A0AA95HEU5_9GAMM</name>
<feature type="transmembrane region" description="Helical" evidence="6">
    <location>
        <begin position="167"/>
        <end position="185"/>
    </location>
</feature>
<dbReference type="EMBL" id="CP124756">
    <property type="protein sequence ID" value="WGZ96021.1"/>
    <property type="molecule type" value="Genomic_DNA"/>
</dbReference>
<feature type="transmembrane region" description="Helical" evidence="6">
    <location>
        <begin position="328"/>
        <end position="350"/>
    </location>
</feature>
<feature type="transmembrane region" description="Helical" evidence="6">
    <location>
        <begin position="7"/>
        <end position="25"/>
    </location>
</feature>
<accession>A0AA95HEU5</accession>
<gene>
    <name evidence="7" type="ORF">QJT81_08610</name>
</gene>
<comment type="subcellular location">
    <subcellularLocation>
        <location evidence="1">Cell membrane</location>
        <topology evidence="1">Multi-pass membrane protein</topology>
    </subcellularLocation>
</comment>
<reference evidence="7" key="2">
    <citation type="submission" date="2023-04" db="EMBL/GenBank/DDBJ databases">
        <authorList>
            <person name="Beletskiy A.V."/>
            <person name="Mardanov A.V."/>
            <person name="Ravin N.V."/>
        </authorList>
    </citation>
    <scope>NUCLEOTIDE SEQUENCE</scope>
    <source>
        <strain evidence="7">GKL-02</strain>
    </source>
</reference>
<dbReference type="PANTHER" id="PTHR30250">
    <property type="entry name" value="PST FAMILY PREDICTED COLANIC ACID TRANSPORTER"/>
    <property type="match status" value="1"/>
</dbReference>
<sequence>MQTIKNVLIIGGGTLAAQILSISIMPVLTRIYTPDAFGVLNIFNVASIILLPLFTLTYQNAVNLPTLDRTAIDITKIINLFSIFSSIVAIFILVVLSIFEYINNTHVMIGFFVVFYTFFLANSKGYEQWLIRKHKFKTLAFPIFLQAILIGSINILLGLFFYHDENLIISALFGQIALTLMYFLFSKKEIQIDINLKKNQLLKSVAIIKKNPEFIKYGTPQLLLNASSQGVPSILLTYFFGLTSIGYFTLAERALKMPITLISASVNKATTPIIALNINNNKNLKKIIFKFTSNLAIISSPIFSIFYFFSTDIFSFIFGSNWSTSGEIAASLSIYLFFVFISPVSARVLVLKKDQFFLLMLEIFSITIKTFIILLMVYLNFDLVNTVKAYAIIASLPYIFMITRSFQLVLKL</sequence>
<dbReference type="Pfam" id="PF13440">
    <property type="entry name" value="Polysacc_synt_3"/>
    <property type="match status" value="1"/>
</dbReference>
<feature type="transmembrane region" description="Helical" evidence="6">
    <location>
        <begin position="357"/>
        <end position="381"/>
    </location>
</feature>
<evidence type="ECO:0000256" key="2">
    <source>
        <dbReference type="ARBA" id="ARBA00022475"/>
    </source>
</evidence>
<evidence type="ECO:0000256" key="5">
    <source>
        <dbReference type="ARBA" id="ARBA00023136"/>
    </source>
</evidence>
<keyword evidence="3 6" id="KW-0812">Transmembrane</keyword>
<organism evidence="7">
    <name type="scientific">Candidatus Thiothrix putei</name>
    <dbReference type="NCBI Taxonomy" id="3080811"/>
    <lineage>
        <taxon>Bacteria</taxon>
        <taxon>Pseudomonadati</taxon>
        <taxon>Pseudomonadota</taxon>
        <taxon>Gammaproteobacteria</taxon>
        <taxon>Thiotrichales</taxon>
        <taxon>Thiotrichaceae</taxon>
        <taxon>Thiothrix</taxon>
    </lineage>
</organism>
<feature type="transmembrane region" description="Helical" evidence="6">
    <location>
        <begin position="143"/>
        <end position="161"/>
    </location>
</feature>
<feature type="transmembrane region" description="Helical" evidence="6">
    <location>
        <begin position="77"/>
        <end position="99"/>
    </location>
</feature>
<protein>
    <submittedName>
        <fullName evidence="7">Oligosaccharide flippase family protein</fullName>
    </submittedName>
</protein>